<dbReference type="Proteomes" id="UP001239782">
    <property type="component" value="Chromosome"/>
</dbReference>
<proteinExistence type="inferred from homology"/>
<dbReference type="SUPFAM" id="SSF52540">
    <property type="entry name" value="P-loop containing nucleoside triphosphate hydrolases"/>
    <property type="match status" value="1"/>
</dbReference>
<dbReference type="FunFam" id="3.40.50.300:FF:000398">
    <property type="entry name" value="Type IV pilus assembly ATPase PilB"/>
    <property type="match status" value="1"/>
</dbReference>
<reference evidence="5 6" key="1">
    <citation type="submission" date="2023-08" db="EMBL/GenBank/DDBJ databases">
        <title>Pleionea litopenaei sp. nov., isolated from stomach of juvenile Litopenaeus vannamei.</title>
        <authorList>
            <person name="Rho A.M."/>
            <person name="Hwang C.Y."/>
        </authorList>
    </citation>
    <scope>NUCLEOTIDE SEQUENCE [LARGE SCALE GENOMIC DNA]</scope>
    <source>
        <strain evidence="5 6">HL-JVS1</strain>
    </source>
</reference>
<dbReference type="PROSITE" id="PS00662">
    <property type="entry name" value="T2SP_E"/>
    <property type="match status" value="1"/>
</dbReference>
<evidence type="ECO:0000256" key="2">
    <source>
        <dbReference type="ARBA" id="ARBA00022741"/>
    </source>
</evidence>
<dbReference type="InterPro" id="IPR001482">
    <property type="entry name" value="T2SS/T4SS_dom"/>
</dbReference>
<evidence type="ECO:0000313" key="6">
    <source>
        <dbReference type="Proteomes" id="UP001239782"/>
    </source>
</evidence>
<dbReference type="GO" id="GO:0016887">
    <property type="term" value="F:ATP hydrolysis activity"/>
    <property type="evidence" value="ECO:0007669"/>
    <property type="project" value="TreeGrafter"/>
</dbReference>
<dbReference type="Gene3D" id="3.30.450.90">
    <property type="match status" value="1"/>
</dbReference>
<sequence length="583" mass="65316">MLRKKIRLGDLLVEGSVITESQLMDALKQQKTTGQRLGSTLVNLGYVGEEQLLRFLAQQLEIKYIDLPNFKVNQDSVKRLSEMQARRFRTLVLDEKENYYLIAMADPTDLDRFDQVQQILGKTVEVTVAKEADIIRNIDLFYRKTSEISSLAEELQDELGTEEFELPGLGDTTESDEAPVAKLLQSVFEEAVQLQASDIHIEPDQDVLRIRLRVDGSLQEQVMKEKRIAPALVLRLKLMCGLDISEKRKPQDGRFNIKVRGHNVDVRLSTMPVQFGESVVMRLLDQTSGIIKMDAMGMAPKLLSQFKQLLRSQHGMILVTGPTGSGKTTTLYSALSELNSSERKIITIEDPVEYYLSRVNQVQVNNKIGLDFAKVLRAVLRQDPDIVLIGEMRDQETAEIGLRAAMTGHLVLSTLHTNDSISSALRLADMGAEPYLVASALRGIVAQRLVKRNCAYCSQPHKLDAQDKNWLATLGHHKYQELEFKKGSGCSQCNNTGYRGRVAIHEMLVLDDAMLSALRRHNIDEFTQHAQKSEFYTPLLDSVLALAAEGATSLEEVYRIGETVEQTDLLPSIDEASTASEAE</sequence>
<dbReference type="FunFam" id="3.30.450.90:FF:000001">
    <property type="entry name" value="Type II secretion system ATPase GspE"/>
    <property type="match status" value="1"/>
</dbReference>
<keyword evidence="2" id="KW-0547">Nucleotide-binding</keyword>
<gene>
    <name evidence="5" type="ORF">Q9312_12030</name>
</gene>
<dbReference type="Gene3D" id="3.30.300.160">
    <property type="entry name" value="Type II secretion system, protein E, N-terminal domain"/>
    <property type="match status" value="1"/>
</dbReference>
<dbReference type="EMBL" id="CP133548">
    <property type="protein sequence ID" value="WMS85946.1"/>
    <property type="molecule type" value="Genomic_DNA"/>
</dbReference>
<keyword evidence="6" id="KW-1185">Reference proteome</keyword>
<dbReference type="PANTHER" id="PTHR30258">
    <property type="entry name" value="TYPE II SECRETION SYSTEM PROTEIN GSPE-RELATED"/>
    <property type="match status" value="1"/>
</dbReference>
<dbReference type="GO" id="GO:0005886">
    <property type="term" value="C:plasma membrane"/>
    <property type="evidence" value="ECO:0007669"/>
    <property type="project" value="TreeGrafter"/>
</dbReference>
<dbReference type="InterPro" id="IPR037257">
    <property type="entry name" value="T2SS_E_N_sf"/>
</dbReference>
<dbReference type="SUPFAM" id="SSF160246">
    <property type="entry name" value="EspE N-terminal domain-like"/>
    <property type="match status" value="1"/>
</dbReference>
<dbReference type="InterPro" id="IPR003593">
    <property type="entry name" value="AAA+_ATPase"/>
</dbReference>
<feature type="domain" description="Bacterial type II secretion system protein E" evidence="4">
    <location>
        <begin position="380"/>
        <end position="394"/>
    </location>
</feature>
<dbReference type="CDD" id="cd01129">
    <property type="entry name" value="PulE-GspE-like"/>
    <property type="match status" value="1"/>
</dbReference>
<name>A0AA51X5R0_9GAMM</name>
<protein>
    <submittedName>
        <fullName evidence="5">ATPase, T2SS/T4P/T4SS family</fullName>
    </submittedName>
</protein>
<evidence type="ECO:0000256" key="1">
    <source>
        <dbReference type="ARBA" id="ARBA00006611"/>
    </source>
</evidence>
<dbReference type="SMART" id="SM00382">
    <property type="entry name" value="AAA"/>
    <property type="match status" value="1"/>
</dbReference>
<comment type="similarity">
    <text evidence="1">Belongs to the GSP E family.</text>
</comment>
<dbReference type="RefSeq" id="WP_309201098.1">
    <property type="nucleotide sequence ID" value="NZ_CP133548.1"/>
</dbReference>
<dbReference type="KEGG" id="plei:Q9312_12030"/>
<dbReference type="InterPro" id="IPR007831">
    <property type="entry name" value="T2SS_GspE_N"/>
</dbReference>
<dbReference type="PANTHER" id="PTHR30258:SF29">
    <property type="entry name" value="MSHA PILUS ASSEMBLY ATPASE MSHE"/>
    <property type="match status" value="1"/>
</dbReference>
<accession>A0AA51X5R0</accession>
<dbReference type="Gene3D" id="3.40.50.300">
    <property type="entry name" value="P-loop containing nucleotide triphosphate hydrolases"/>
    <property type="match status" value="1"/>
</dbReference>
<evidence type="ECO:0000259" key="4">
    <source>
        <dbReference type="PROSITE" id="PS00662"/>
    </source>
</evidence>
<organism evidence="5 6">
    <name type="scientific">Pleionea litopenaei</name>
    <dbReference type="NCBI Taxonomy" id="3070815"/>
    <lineage>
        <taxon>Bacteria</taxon>
        <taxon>Pseudomonadati</taxon>
        <taxon>Pseudomonadota</taxon>
        <taxon>Gammaproteobacteria</taxon>
        <taxon>Oceanospirillales</taxon>
        <taxon>Pleioneaceae</taxon>
        <taxon>Pleionea</taxon>
    </lineage>
</organism>
<dbReference type="Pfam" id="PF05157">
    <property type="entry name" value="MshEN"/>
    <property type="match status" value="1"/>
</dbReference>
<evidence type="ECO:0000256" key="3">
    <source>
        <dbReference type="ARBA" id="ARBA00022840"/>
    </source>
</evidence>
<keyword evidence="3" id="KW-0067">ATP-binding</keyword>
<dbReference type="InterPro" id="IPR027417">
    <property type="entry name" value="P-loop_NTPase"/>
</dbReference>
<dbReference type="Pfam" id="PF00437">
    <property type="entry name" value="T2SSE"/>
    <property type="match status" value="1"/>
</dbReference>
<evidence type="ECO:0000313" key="5">
    <source>
        <dbReference type="EMBL" id="WMS85946.1"/>
    </source>
</evidence>
<dbReference type="GO" id="GO:0005524">
    <property type="term" value="F:ATP binding"/>
    <property type="evidence" value="ECO:0007669"/>
    <property type="project" value="UniProtKB-KW"/>
</dbReference>
<dbReference type="AlphaFoldDB" id="A0AA51X5R0"/>